<dbReference type="AlphaFoldDB" id="A0AAE4JW63"/>
<dbReference type="Proteomes" id="UP001268256">
    <property type="component" value="Unassembled WGS sequence"/>
</dbReference>
<evidence type="ECO:0000313" key="1">
    <source>
        <dbReference type="EMBL" id="MDS3861045.1"/>
    </source>
</evidence>
<keyword evidence="2" id="KW-1185">Reference proteome</keyword>
<accession>A0AAE4JW63</accession>
<sequence length="86" mass="9986">MPKTDFRGSDEFSEIFMNFIKMSAGIQVYLTLDTLDRNEIKILRTLLCYLIEAIEEMLSYFPGIDSKDEDVIDPDIIDEDGDRLPF</sequence>
<evidence type="ECO:0000313" key="2">
    <source>
        <dbReference type="Proteomes" id="UP001268256"/>
    </source>
</evidence>
<dbReference type="EMBL" id="JAVMIP010000008">
    <property type="protein sequence ID" value="MDS3861045.1"/>
    <property type="molecule type" value="Genomic_DNA"/>
</dbReference>
<organism evidence="1 2">
    <name type="scientific">Pseudocalidococcus azoricus BACA0444</name>
    <dbReference type="NCBI Taxonomy" id="2918990"/>
    <lineage>
        <taxon>Bacteria</taxon>
        <taxon>Bacillati</taxon>
        <taxon>Cyanobacteriota</taxon>
        <taxon>Cyanophyceae</taxon>
        <taxon>Acaryochloridales</taxon>
        <taxon>Thermosynechococcaceae</taxon>
        <taxon>Pseudocalidococcus</taxon>
        <taxon>Pseudocalidococcus azoricus</taxon>
    </lineage>
</organism>
<reference evidence="2" key="1">
    <citation type="submission" date="2023-07" db="EMBL/GenBank/DDBJ databases">
        <authorList>
            <person name="Luz R."/>
            <person name="Cordeiro R."/>
            <person name="Fonseca A."/>
            <person name="Goncalves V."/>
        </authorList>
    </citation>
    <scope>NUCLEOTIDE SEQUENCE [LARGE SCALE GENOMIC DNA]</scope>
    <source>
        <strain evidence="2">BACA0444</strain>
    </source>
</reference>
<proteinExistence type="predicted"/>
<comment type="caution">
    <text evidence="1">The sequence shown here is derived from an EMBL/GenBank/DDBJ whole genome shotgun (WGS) entry which is preliminary data.</text>
</comment>
<gene>
    <name evidence="1" type="ORF">RIF25_09510</name>
</gene>
<name>A0AAE4JW63_9CYAN</name>
<protein>
    <submittedName>
        <fullName evidence="1">Uncharacterized protein</fullName>
    </submittedName>
</protein>
<dbReference type="RefSeq" id="WP_322878303.1">
    <property type="nucleotide sequence ID" value="NZ_JAVMIP010000008.1"/>
</dbReference>